<dbReference type="PANTHER" id="PTHR39214:SF1">
    <property type="entry name" value="MICROBODY (PEROXISOME) BIOGENESIS PROTEIN PEROXIN 8 (EUROFUNG)"/>
    <property type="match status" value="1"/>
</dbReference>
<dbReference type="AlphaFoldDB" id="A0A9W8DSL1"/>
<keyword evidence="2" id="KW-1185">Reference proteome</keyword>
<gene>
    <name evidence="1" type="ORF">IWQ60_007929</name>
</gene>
<reference evidence="1" key="1">
    <citation type="submission" date="2022-07" db="EMBL/GenBank/DDBJ databases">
        <title>Phylogenomic reconstructions and comparative analyses of Kickxellomycotina fungi.</title>
        <authorList>
            <person name="Reynolds N.K."/>
            <person name="Stajich J.E."/>
            <person name="Barry K."/>
            <person name="Grigoriev I.V."/>
            <person name="Crous P."/>
            <person name="Smith M.E."/>
        </authorList>
    </citation>
    <scope>NUCLEOTIDE SEQUENCE</scope>
    <source>
        <strain evidence="1">RSA 861</strain>
    </source>
</reference>
<dbReference type="EMBL" id="JANBPT010000561">
    <property type="protein sequence ID" value="KAJ1916968.1"/>
    <property type="molecule type" value="Genomic_DNA"/>
</dbReference>
<dbReference type="OrthoDB" id="2357318at2759"/>
<organism evidence="1 2">
    <name type="scientific">Tieghemiomyces parasiticus</name>
    <dbReference type="NCBI Taxonomy" id="78921"/>
    <lineage>
        <taxon>Eukaryota</taxon>
        <taxon>Fungi</taxon>
        <taxon>Fungi incertae sedis</taxon>
        <taxon>Zoopagomycota</taxon>
        <taxon>Kickxellomycotina</taxon>
        <taxon>Dimargaritomycetes</taxon>
        <taxon>Dimargaritales</taxon>
        <taxon>Dimargaritaceae</taxon>
        <taxon>Tieghemiomyces</taxon>
    </lineage>
</organism>
<name>A0A9W8DSL1_9FUNG</name>
<sequence length="943" mass="101859">MGTAEGSLVQQLIEAQRQVARGGISATLEDPAALASLRLLGPHADRLPVSWFTPAFIQGTLRVATTLPSTLATPAAVETASACARLWTQWLRRRDTSANPVVNPLLPGILSTLDPWLGAAERKAELLSAFVVPWALLTGLTHAAGDQRIGEVLVRVTGTTLPTMTTYQQLDTVLASLAHYFRHLTVDTPPDFLRTVHGQLMDVWGRPETYPATATSSPGTNAGPAISEAITSPDTCIARIAQMYGFLAGTLVKIPRTPGPRAVISSTTLRSQAASAARGLLGLFYLDAWLPPPGVPTTPTSPRPIGIQFPPGSHLQLLTETLRDYGVAHRGSGSALAMGTTFAITAHVLGALLHANDYREGPGSKLGHHVTLDALTVDLNRQITVALDTVSCRDATVPTGLYMGSLGHLAVPRYLATPTCFIARLTANQRVGLLDWTLDYLLGHGYLFHLGPTDLLPLSVETRPTDPSNLYTTGVPFATRLAHPNAKALPRTVRLYRALLRAVDDVRATEYHVGRWESYLSNLFVAADRARVLETGALIRQTSPAPVIALGHSPAEYSDLGRLLQLTLMTATLVFEQAIDLHLDTVDAKSLPLILATLNAYAQASPFLLTLFGPNGFTLYRQVCSRLVTALLQAEGSPLAQNNGPGNQHCDRAVQYLCSTCLDAGDGLTADLLPTGAPIPEISLARQLRHLYFMQTLETLLPHVDEPTARQACLPFLHRYLPGHPGPYGKPLLQAAHRLMLTVLEIDHLEPLAVALGPYYGQTLLDLYPAWLEFDQVRAAYSVLVQRLMQCRPELGWTLVEALCAQLDRFARPAGGPAKLRPTTSSTPNGSVTAAATTALAPPTPTTGSSAFYTHLLHGQYIQLLADQVVTVPFPYFDQLLLPRVREQILGAPSAVMRAAAVKELHEHMVGRADLGKKARGLPWLMQLEREVRQGSFADTAKL</sequence>
<protein>
    <submittedName>
        <fullName evidence="1">Uncharacterized protein</fullName>
    </submittedName>
</protein>
<evidence type="ECO:0000313" key="1">
    <source>
        <dbReference type="EMBL" id="KAJ1916968.1"/>
    </source>
</evidence>
<dbReference type="Proteomes" id="UP001150569">
    <property type="component" value="Unassembled WGS sequence"/>
</dbReference>
<dbReference type="PANTHER" id="PTHR39214">
    <property type="entry name" value="MICROBODY (PEROXISOME) BIOGENESIS PROTEIN PEROXIN 8 (EUROFUNG)"/>
    <property type="match status" value="1"/>
</dbReference>
<proteinExistence type="predicted"/>
<evidence type="ECO:0000313" key="2">
    <source>
        <dbReference type="Proteomes" id="UP001150569"/>
    </source>
</evidence>
<dbReference type="InterPro" id="IPR055334">
    <property type="entry name" value="PEX8-like"/>
</dbReference>
<accession>A0A9W8DSL1</accession>
<comment type="caution">
    <text evidence="1">The sequence shown here is derived from an EMBL/GenBank/DDBJ whole genome shotgun (WGS) entry which is preliminary data.</text>
</comment>